<feature type="domain" description="EF-hand" evidence="4">
    <location>
        <begin position="65"/>
        <end position="100"/>
    </location>
</feature>
<dbReference type="WBParaSite" id="ALUE_0000377301-mRNA-1">
    <property type="protein sequence ID" value="ALUE_0000377301-mRNA-1"/>
    <property type="gene ID" value="ALUE_0000377301"/>
</dbReference>
<evidence type="ECO:0000259" key="4">
    <source>
        <dbReference type="PROSITE" id="PS50222"/>
    </source>
</evidence>
<dbReference type="SMART" id="SM00054">
    <property type="entry name" value="EFh"/>
    <property type="match status" value="3"/>
</dbReference>
<evidence type="ECO:0000313" key="6">
    <source>
        <dbReference type="WBParaSite" id="ALUE_0000377301-mRNA-1"/>
    </source>
</evidence>
<keyword evidence="3" id="KW-0732">Signal</keyword>
<feature type="region of interest" description="Disordered" evidence="2">
    <location>
        <begin position="185"/>
        <end position="207"/>
    </location>
</feature>
<dbReference type="PROSITE" id="PS00018">
    <property type="entry name" value="EF_HAND_1"/>
    <property type="match status" value="1"/>
</dbReference>
<feature type="chain" id="PRO_5039893505" evidence="3">
    <location>
        <begin position="24"/>
        <end position="207"/>
    </location>
</feature>
<evidence type="ECO:0000313" key="5">
    <source>
        <dbReference type="Proteomes" id="UP000036681"/>
    </source>
</evidence>
<reference evidence="6" key="1">
    <citation type="submission" date="2023-03" db="UniProtKB">
        <authorList>
            <consortium name="WormBaseParasite"/>
        </authorList>
    </citation>
    <scope>IDENTIFICATION</scope>
</reference>
<name>A0A9J2P2Y7_ASCLU</name>
<proteinExistence type="predicted"/>
<feature type="signal peptide" evidence="3">
    <location>
        <begin position="1"/>
        <end position="23"/>
    </location>
</feature>
<dbReference type="SUPFAM" id="SSF47473">
    <property type="entry name" value="EF-hand"/>
    <property type="match status" value="1"/>
</dbReference>
<evidence type="ECO:0000256" key="1">
    <source>
        <dbReference type="ARBA" id="ARBA00022837"/>
    </source>
</evidence>
<dbReference type="PROSITE" id="PS50222">
    <property type="entry name" value="EF_HAND_2"/>
    <property type="match status" value="2"/>
</dbReference>
<dbReference type="InterPro" id="IPR018247">
    <property type="entry name" value="EF_Hand_1_Ca_BS"/>
</dbReference>
<dbReference type="InterPro" id="IPR002048">
    <property type="entry name" value="EF_hand_dom"/>
</dbReference>
<sequence length="207" mass="24422">MCRTICSFIVLTIVTECLIEGRALVDFKLPNEDIPEETPEQKFIRSDGNHDDKLTFDEFLHSDLAYDRIKKEEFDSYDTNKDGVISRKEYEEHLRQQNEKSADRRGRYFGKLYDDFDENFDMKLDEEEVKKILADRFLLKTRANFHRIFALFDKDGDGGLDIYEYIKFDENMPFEELIPINEDVTTAPKMQAKKEKLPLQKPDKSAP</sequence>
<evidence type="ECO:0000256" key="3">
    <source>
        <dbReference type="SAM" id="SignalP"/>
    </source>
</evidence>
<dbReference type="Gene3D" id="1.10.238.10">
    <property type="entry name" value="EF-hand"/>
    <property type="match status" value="2"/>
</dbReference>
<dbReference type="Proteomes" id="UP000036681">
    <property type="component" value="Unplaced"/>
</dbReference>
<evidence type="ECO:0000256" key="2">
    <source>
        <dbReference type="SAM" id="MobiDB-lite"/>
    </source>
</evidence>
<feature type="compositionally biased region" description="Basic and acidic residues" evidence="2">
    <location>
        <begin position="192"/>
        <end position="207"/>
    </location>
</feature>
<accession>A0A9J2P2Y7</accession>
<keyword evidence="5" id="KW-1185">Reference proteome</keyword>
<keyword evidence="1" id="KW-0106">Calcium</keyword>
<protein>
    <submittedName>
        <fullName evidence="6">EF-hand domain-containing protein</fullName>
    </submittedName>
</protein>
<feature type="domain" description="EF-hand" evidence="4">
    <location>
        <begin position="140"/>
        <end position="175"/>
    </location>
</feature>
<dbReference type="InterPro" id="IPR011992">
    <property type="entry name" value="EF-hand-dom_pair"/>
</dbReference>
<dbReference type="AlphaFoldDB" id="A0A9J2P2Y7"/>
<organism evidence="5 6">
    <name type="scientific">Ascaris lumbricoides</name>
    <name type="common">Giant roundworm</name>
    <dbReference type="NCBI Taxonomy" id="6252"/>
    <lineage>
        <taxon>Eukaryota</taxon>
        <taxon>Metazoa</taxon>
        <taxon>Ecdysozoa</taxon>
        <taxon>Nematoda</taxon>
        <taxon>Chromadorea</taxon>
        <taxon>Rhabditida</taxon>
        <taxon>Spirurina</taxon>
        <taxon>Ascaridomorpha</taxon>
        <taxon>Ascaridoidea</taxon>
        <taxon>Ascarididae</taxon>
        <taxon>Ascaris</taxon>
    </lineage>
</organism>
<dbReference type="GO" id="GO:0005509">
    <property type="term" value="F:calcium ion binding"/>
    <property type="evidence" value="ECO:0007669"/>
    <property type="project" value="InterPro"/>
</dbReference>